<gene>
    <name evidence="3" type="ORF">OTI717_LOCUS31019</name>
</gene>
<dbReference type="InterPro" id="IPR000163">
    <property type="entry name" value="Prohibitin"/>
</dbReference>
<dbReference type="EMBL" id="CAJOAX010008643">
    <property type="protein sequence ID" value="CAF4038799.1"/>
    <property type="molecule type" value="Genomic_DNA"/>
</dbReference>
<comment type="similarity">
    <text evidence="1">Belongs to the prohibitin family.</text>
</comment>
<dbReference type="InterPro" id="IPR036013">
    <property type="entry name" value="Band_7/SPFH_dom_sf"/>
</dbReference>
<comment type="caution">
    <text evidence="3">The sequence shown here is derived from an EMBL/GenBank/DDBJ whole genome shotgun (WGS) entry which is preliminary data.</text>
</comment>
<evidence type="ECO:0000256" key="1">
    <source>
        <dbReference type="ARBA" id="ARBA00009658"/>
    </source>
</evidence>
<protein>
    <recommendedName>
        <fullName evidence="2">Band 7 domain-containing protein</fullName>
    </recommendedName>
</protein>
<dbReference type="GO" id="GO:0016020">
    <property type="term" value="C:membrane"/>
    <property type="evidence" value="ECO:0007669"/>
    <property type="project" value="InterPro"/>
</dbReference>
<dbReference type="SUPFAM" id="SSF117892">
    <property type="entry name" value="Band 7/SPFH domain"/>
    <property type="match status" value="1"/>
</dbReference>
<dbReference type="GO" id="GO:0005739">
    <property type="term" value="C:mitochondrion"/>
    <property type="evidence" value="ECO:0007669"/>
    <property type="project" value="TreeGrafter"/>
</dbReference>
<dbReference type="SUPFAM" id="SSF53474">
    <property type="entry name" value="alpha/beta-Hydrolases"/>
    <property type="match status" value="1"/>
</dbReference>
<dbReference type="Pfam" id="PF01145">
    <property type="entry name" value="Band_7"/>
    <property type="match status" value="1"/>
</dbReference>
<dbReference type="Proteomes" id="UP000663823">
    <property type="component" value="Unassembled WGS sequence"/>
</dbReference>
<reference evidence="3" key="1">
    <citation type="submission" date="2021-02" db="EMBL/GenBank/DDBJ databases">
        <authorList>
            <person name="Nowell W R."/>
        </authorList>
    </citation>
    <scope>NUCLEOTIDE SEQUENCE</scope>
</reference>
<dbReference type="InterPro" id="IPR001107">
    <property type="entry name" value="Band_7"/>
</dbReference>
<feature type="domain" description="Band 7" evidence="2">
    <location>
        <begin position="27"/>
        <end position="212"/>
    </location>
</feature>
<dbReference type="PANTHER" id="PTHR23222:SF0">
    <property type="entry name" value="PROHIBITIN 1"/>
    <property type="match status" value="1"/>
</dbReference>
<dbReference type="PANTHER" id="PTHR23222">
    <property type="entry name" value="PROHIBITIN"/>
    <property type="match status" value="1"/>
</dbReference>
<accession>A0A819QQ59</accession>
<organism evidence="3 4">
    <name type="scientific">Rotaria sordida</name>
    <dbReference type="NCBI Taxonomy" id="392033"/>
    <lineage>
        <taxon>Eukaryota</taxon>
        <taxon>Metazoa</taxon>
        <taxon>Spiralia</taxon>
        <taxon>Gnathifera</taxon>
        <taxon>Rotifera</taxon>
        <taxon>Eurotatoria</taxon>
        <taxon>Bdelloidea</taxon>
        <taxon>Philodinida</taxon>
        <taxon>Philodinidae</taxon>
        <taxon>Rotaria</taxon>
    </lineage>
</organism>
<proteinExistence type="inferred from homology"/>
<dbReference type="InterPro" id="IPR029058">
    <property type="entry name" value="AB_hydrolase_fold"/>
</dbReference>
<dbReference type="SMART" id="SM00244">
    <property type="entry name" value="PHB"/>
    <property type="match status" value="1"/>
</dbReference>
<evidence type="ECO:0000313" key="3">
    <source>
        <dbReference type="EMBL" id="CAF4038799.1"/>
    </source>
</evidence>
<dbReference type="AlphaFoldDB" id="A0A819QQ59"/>
<name>A0A819QQ59_9BILA</name>
<dbReference type="InterPro" id="IPR019149">
    <property type="entry name" value="ABHD18"/>
</dbReference>
<dbReference type="Pfam" id="PF09752">
    <property type="entry name" value="ABHD18"/>
    <property type="match status" value="2"/>
</dbReference>
<sequence>MVSSRLFNNIGRIGIGLAIADGVINSMVYNIDDRHRAVIFDRFQSVKLDVIEEGTHFMISWLHRPIIFDVRTRPRSVPSITGTKDIKAREKQSTSEDSINYILLFIISDLQTINITLRILYRARAELLPKIFTNLGLDYEERMLPLITNEILKSVVAQFDAIQLIIQRTFISQRVSELVTECAAQFSLLLDDISITHLSFGPEFTSSVELKQVAQQDIEKQQFLAEQNRQANVIAAEGVARTADLIGKVLDEAGDDKFSNVFHYLVLLLNFTYRREKIDVRGECLKLVPAENVQQNTVEIIKQEIKSNQNYTNARFRAPLANYLLHLVSPQVATAHFQLVLPCDHRFGIDSIPIEICSILLENSYYGLRKPPDQSRSSLLYVTDLYIMAILHGFSLGGHMASLAFTKWPDLPCRQFFENIASQTFYDYLRERNRSIDSNKIVLDLIKDMMRLLMDEFTSLYNYSCSVQSNISNAMFIACTHDGYVLRDGIPHMNDVWSGIHIRYIPHGHVSAFLFNQSGFHHAAAAKMLQRQESNVN</sequence>
<evidence type="ECO:0000313" key="4">
    <source>
        <dbReference type="Proteomes" id="UP000663823"/>
    </source>
</evidence>
<evidence type="ECO:0000259" key="2">
    <source>
        <dbReference type="SMART" id="SM00244"/>
    </source>
</evidence>
<dbReference type="CDD" id="cd03401">
    <property type="entry name" value="SPFH_prohibitin"/>
    <property type="match status" value="1"/>
</dbReference>
<dbReference type="GO" id="GO:0007005">
    <property type="term" value="P:mitochondrion organization"/>
    <property type="evidence" value="ECO:0007669"/>
    <property type="project" value="TreeGrafter"/>
</dbReference>